<dbReference type="Proteomes" id="UP001069090">
    <property type="component" value="Unassembled WGS sequence"/>
</dbReference>
<name>A0A9J6RSA8_9GAMM</name>
<comment type="caution">
    <text evidence="1">The sequence shown here is derived from an EMBL/GenBank/DDBJ whole genome shotgun (WGS) entry which is preliminary data.</text>
</comment>
<proteinExistence type="predicted"/>
<keyword evidence="2" id="KW-1185">Reference proteome</keyword>
<evidence type="ECO:0000313" key="2">
    <source>
        <dbReference type="Proteomes" id="UP001069090"/>
    </source>
</evidence>
<dbReference type="AlphaFoldDB" id="A0A9J6RSA8"/>
<reference evidence="1 2" key="1">
    <citation type="submission" date="2022-12" db="EMBL/GenBank/DDBJ databases">
        <title>Dasania phycosphaerae sp. nov., isolated from particulate material of the south coast of Korea.</title>
        <authorList>
            <person name="Jiang Y."/>
        </authorList>
    </citation>
    <scope>NUCLEOTIDE SEQUENCE [LARGE SCALE GENOMIC DNA]</scope>
    <source>
        <strain evidence="1 2">GY-19</strain>
    </source>
</reference>
<accession>A0A9J6RSA8</accession>
<organism evidence="1 2">
    <name type="scientific">Dasania phycosphaerae</name>
    <dbReference type="NCBI Taxonomy" id="2950436"/>
    <lineage>
        <taxon>Bacteria</taxon>
        <taxon>Pseudomonadati</taxon>
        <taxon>Pseudomonadota</taxon>
        <taxon>Gammaproteobacteria</taxon>
        <taxon>Cellvibrionales</taxon>
        <taxon>Spongiibacteraceae</taxon>
        <taxon>Dasania</taxon>
    </lineage>
</organism>
<sequence>MQEESVVYGCIKDTVYSDESAQFHLHRATNQQVMQQLPSVEDWPLLSREMFSMPELATDLDGSNTNVVHFGTSYKAVEYEWEQWIGKFESMLKQMYWVSATVHLDTELNGRHTFIWESEEEFHVPNSGDLSVRCEWSRESLVF</sequence>
<gene>
    <name evidence="1" type="ORF">O0V09_17305</name>
</gene>
<evidence type="ECO:0000313" key="1">
    <source>
        <dbReference type="EMBL" id="MCZ0866965.1"/>
    </source>
</evidence>
<dbReference type="EMBL" id="JAPTGG010000019">
    <property type="protein sequence ID" value="MCZ0866965.1"/>
    <property type="molecule type" value="Genomic_DNA"/>
</dbReference>
<protein>
    <submittedName>
        <fullName evidence="1">Uncharacterized protein</fullName>
    </submittedName>
</protein>
<dbReference type="RefSeq" id="WP_258332915.1">
    <property type="nucleotide sequence ID" value="NZ_JAPTGG010000019.1"/>
</dbReference>